<keyword evidence="1" id="KW-0472">Membrane</keyword>
<proteinExistence type="predicted"/>
<dbReference type="Proteomes" id="UP001070176">
    <property type="component" value="Unassembled WGS sequence"/>
</dbReference>
<evidence type="ECO:0000256" key="1">
    <source>
        <dbReference type="SAM" id="Phobius"/>
    </source>
</evidence>
<organism evidence="2 3">
    <name type="scientific">Chryseobacterium luquanense</name>
    <dbReference type="NCBI Taxonomy" id="2983766"/>
    <lineage>
        <taxon>Bacteria</taxon>
        <taxon>Pseudomonadati</taxon>
        <taxon>Bacteroidota</taxon>
        <taxon>Flavobacteriia</taxon>
        <taxon>Flavobacteriales</taxon>
        <taxon>Weeksellaceae</taxon>
        <taxon>Chryseobacterium group</taxon>
        <taxon>Chryseobacterium</taxon>
    </lineage>
</organism>
<keyword evidence="3" id="KW-1185">Reference proteome</keyword>
<dbReference type="RefSeq" id="WP_267279506.1">
    <property type="nucleotide sequence ID" value="NZ_JAOVZV010000001.1"/>
</dbReference>
<accession>A0ABT3XY77</accession>
<keyword evidence="1" id="KW-1133">Transmembrane helix</keyword>
<dbReference type="EMBL" id="JAOVZV010000001">
    <property type="protein sequence ID" value="MCX8530827.1"/>
    <property type="molecule type" value="Genomic_DNA"/>
</dbReference>
<evidence type="ECO:0000313" key="2">
    <source>
        <dbReference type="EMBL" id="MCX8530827.1"/>
    </source>
</evidence>
<keyword evidence="1" id="KW-0812">Transmembrane</keyword>
<protein>
    <recommendedName>
        <fullName evidence="4">Lipocalin-like domain-containing protein</fullName>
    </recommendedName>
</protein>
<evidence type="ECO:0008006" key="4">
    <source>
        <dbReference type="Google" id="ProtNLM"/>
    </source>
</evidence>
<gene>
    <name evidence="2" type="ORF">OEA66_00515</name>
</gene>
<comment type="caution">
    <text evidence="2">The sequence shown here is derived from an EMBL/GenBank/DDBJ whole genome shotgun (WGS) entry which is preliminary data.</text>
</comment>
<feature type="transmembrane region" description="Helical" evidence="1">
    <location>
        <begin position="170"/>
        <end position="187"/>
    </location>
</feature>
<name>A0ABT3XY77_9FLAO</name>
<reference evidence="2" key="1">
    <citation type="submission" date="2022-10" db="EMBL/GenBank/DDBJ databases">
        <title>Chryseobacterium sp. nov., a novel bacterial species.</title>
        <authorList>
            <person name="Cao Y."/>
        </authorList>
    </citation>
    <scope>NUCLEOTIDE SEQUENCE</scope>
    <source>
        <strain evidence="2">KC 927</strain>
    </source>
</reference>
<sequence length="188" mass="22160">MKNLTTYKVIFLLAFISCTNKIIVSDAPMLKGTWTVESDIKNNISSKKTGTFQYPNLGMEYNLRNGKFTGVFKIIAKNNDTLFYANYENNLPIGKYISKRLDYNEQVFHHRTIPVNSKLNYGVGTGNFNENHTKEGFWNEVVKKYFIKMEKLFQNRKLFFVDIRDNSKRWYPIILLNYSTSAFILYYF</sequence>
<evidence type="ECO:0000313" key="3">
    <source>
        <dbReference type="Proteomes" id="UP001070176"/>
    </source>
</evidence>